<dbReference type="AlphaFoldDB" id="A0A4W3HMB9"/>
<dbReference type="PANTHER" id="PTHR10628">
    <property type="entry name" value="SIALIDASE"/>
    <property type="match status" value="1"/>
</dbReference>
<feature type="domain" description="Sialidase" evidence="6">
    <location>
        <begin position="34"/>
        <end position="362"/>
    </location>
</feature>
<dbReference type="RefSeq" id="XP_007897206.1">
    <property type="nucleotide sequence ID" value="XM_007899015.2"/>
</dbReference>
<keyword evidence="8" id="KW-1185">Reference proteome</keyword>
<dbReference type="GO" id="GO:0005737">
    <property type="term" value="C:cytoplasm"/>
    <property type="evidence" value="ECO:0007669"/>
    <property type="project" value="TreeGrafter"/>
</dbReference>
<evidence type="ECO:0000256" key="2">
    <source>
        <dbReference type="ARBA" id="ARBA00009348"/>
    </source>
</evidence>
<keyword evidence="4" id="KW-0442">Lipid degradation</keyword>
<evidence type="ECO:0000313" key="7">
    <source>
        <dbReference type="Ensembl" id="ENSCMIP00000016247.1"/>
    </source>
</evidence>
<reference evidence="8" key="3">
    <citation type="journal article" date="2014" name="Nature">
        <title>Elephant shark genome provides unique insights into gnathostome evolution.</title>
        <authorList>
            <consortium name="International Elephant Shark Genome Sequencing Consortium"/>
            <person name="Venkatesh B."/>
            <person name="Lee A.P."/>
            <person name="Ravi V."/>
            <person name="Maurya A.K."/>
            <person name="Lian M.M."/>
            <person name="Swann J.B."/>
            <person name="Ohta Y."/>
            <person name="Flajnik M.F."/>
            <person name="Sutoh Y."/>
            <person name="Kasahara M."/>
            <person name="Hoon S."/>
            <person name="Gangu V."/>
            <person name="Roy S.W."/>
            <person name="Irimia M."/>
            <person name="Korzh V."/>
            <person name="Kondrychyn I."/>
            <person name="Lim Z.W."/>
            <person name="Tay B.H."/>
            <person name="Tohari S."/>
            <person name="Kong K.W."/>
            <person name="Ho S."/>
            <person name="Lorente-Galdos B."/>
            <person name="Quilez J."/>
            <person name="Marques-Bonet T."/>
            <person name="Raney B.J."/>
            <person name="Ingham P.W."/>
            <person name="Tay A."/>
            <person name="Hillier L.W."/>
            <person name="Minx P."/>
            <person name="Boehm T."/>
            <person name="Wilson R.K."/>
            <person name="Brenner S."/>
            <person name="Warren W.C."/>
        </authorList>
    </citation>
    <scope>NUCLEOTIDE SEQUENCE [LARGE SCALE GENOMIC DNA]</scope>
</reference>
<sequence length="408" mass="45982">MASSNVSSKTILFKREKEFWYRIPSLLHVPNTDTLLAFAEKRLGPKDENADVLMLRKGTYKKPLKNFEWENVTSVQAARLKDHRSMNPCPVYDKDTNTIFLLFIAVFGNTPEHQQIRTGKNVTRLCHVSSEDQGQTWSNVTDLTACTIGQCIKEWATFAVGPGHGTQLRSGRLIIPAYAYQKQSGSGTKARAFTFFSDDHGKTWSFGQFVSKEECGECQMVQVSRADENCILYCNARSNKHGKKQCRVQTFSTDGGLTFMDAHLVEKLVEPPNGCHGSIISFPAKKLSHLNIYSDIKQHHCQQEKNVLKSGEDIEVILFSHTTNSKSRKDLGIYLNTCPDSTHTWTEPWVINSGPSAYSELALVELPTEEVPLVACLYECGSSRECEQISFSVFQLDEVLQNLLRRKP</sequence>
<reference evidence="7" key="4">
    <citation type="submission" date="2025-08" db="UniProtKB">
        <authorList>
            <consortium name="Ensembl"/>
        </authorList>
    </citation>
    <scope>IDENTIFICATION</scope>
</reference>
<dbReference type="EC" id="3.2.1.18" evidence="3"/>
<gene>
    <name evidence="7" type="primary">LOC103182142</name>
</gene>
<dbReference type="OMA" id="SDHGTTW"/>
<dbReference type="GO" id="GO:0006689">
    <property type="term" value="P:ganglioside catabolic process"/>
    <property type="evidence" value="ECO:0007669"/>
    <property type="project" value="TreeGrafter"/>
</dbReference>
<dbReference type="STRING" id="7868.ENSCMIP00000016247"/>
<dbReference type="CDD" id="cd15482">
    <property type="entry name" value="Sialidase_non-viral"/>
    <property type="match status" value="1"/>
</dbReference>
<dbReference type="GO" id="GO:0009313">
    <property type="term" value="P:oligosaccharide catabolic process"/>
    <property type="evidence" value="ECO:0007669"/>
    <property type="project" value="TreeGrafter"/>
</dbReference>
<dbReference type="InParanoid" id="A0A4W3HMB9"/>
<evidence type="ECO:0000256" key="4">
    <source>
        <dbReference type="ARBA" id="ARBA00022963"/>
    </source>
</evidence>
<keyword evidence="5" id="KW-0378">Hydrolase</keyword>
<proteinExistence type="inferred from homology"/>
<comment type="catalytic activity">
    <reaction evidence="1">
        <text>Hydrolysis of alpha-(2-&gt;3)-, alpha-(2-&gt;6)-, alpha-(2-&gt;8)- glycosidic linkages of terminal sialic acid residues in oligosaccharides, glycoproteins, glycolipids, colominic acid and synthetic substrates.</text>
        <dbReference type="EC" id="3.2.1.18"/>
    </reaction>
</comment>
<organism evidence="7 8">
    <name type="scientific">Callorhinchus milii</name>
    <name type="common">Ghost shark</name>
    <dbReference type="NCBI Taxonomy" id="7868"/>
    <lineage>
        <taxon>Eukaryota</taxon>
        <taxon>Metazoa</taxon>
        <taxon>Chordata</taxon>
        <taxon>Craniata</taxon>
        <taxon>Vertebrata</taxon>
        <taxon>Chondrichthyes</taxon>
        <taxon>Holocephali</taxon>
        <taxon>Chimaeriformes</taxon>
        <taxon>Callorhinchidae</taxon>
        <taxon>Callorhinchus</taxon>
    </lineage>
</organism>
<dbReference type="GO" id="GO:0004308">
    <property type="term" value="F:exo-alpha-sialidase activity"/>
    <property type="evidence" value="ECO:0007669"/>
    <property type="project" value="UniProtKB-EC"/>
</dbReference>
<evidence type="ECO:0000256" key="5">
    <source>
        <dbReference type="ARBA" id="ARBA00023295"/>
    </source>
</evidence>
<dbReference type="Gene3D" id="2.120.10.10">
    <property type="match status" value="1"/>
</dbReference>
<dbReference type="InterPro" id="IPR036278">
    <property type="entry name" value="Sialidase_sf"/>
</dbReference>
<name>A0A4W3HMB9_CALMI</name>
<reference evidence="8" key="2">
    <citation type="journal article" date="2007" name="PLoS Biol.">
        <title>Survey sequencing and comparative analysis of the elephant shark (Callorhinchus milii) genome.</title>
        <authorList>
            <person name="Venkatesh B."/>
            <person name="Kirkness E.F."/>
            <person name="Loh Y.H."/>
            <person name="Halpern A.L."/>
            <person name="Lee A.P."/>
            <person name="Johnson J."/>
            <person name="Dandona N."/>
            <person name="Viswanathan L.D."/>
            <person name="Tay A."/>
            <person name="Venter J.C."/>
            <person name="Strausberg R.L."/>
            <person name="Brenner S."/>
        </authorList>
    </citation>
    <scope>NUCLEOTIDE SEQUENCE [LARGE SCALE GENOMIC DNA]</scope>
</reference>
<keyword evidence="5" id="KW-0326">Glycosidase</keyword>
<reference evidence="7" key="5">
    <citation type="submission" date="2025-09" db="UniProtKB">
        <authorList>
            <consortium name="Ensembl"/>
        </authorList>
    </citation>
    <scope>IDENTIFICATION</scope>
</reference>
<dbReference type="Proteomes" id="UP000314986">
    <property type="component" value="Unassembled WGS sequence"/>
</dbReference>
<evidence type="ECO:0000256" key="1">
    <source>
        <dbReference type="ARBA" id="ARBA00000427"/>
    </source>
</evidence>
<dbReference type="OrthoDB" id="2739686at2759"/>
<dbReference type="Pfam" id="PF13088">
    <property type="entry name" value="BNR_2"/>
    <property type="match status" value="1"/>
</dbReference>
<dbReference type="GeneTree" id="ENSGT00950000182944"/>
<evidence type="ECO:0000259" key="6">
    <source>
        <dbReference type="Pfam" id="PF13088"/>
    </source>
</evidence>
<dbReference type="InterPro" id="IPR026856">
    <property type="entry name" value="Sialidase_fam"/>
</dbReference>
<accession>A0A4W3HMB9</accession>
<dbReference type="SUPFAM" id="SSF50939">
    <property type="entry name" value="Sialidases"/>
    <property type="match status" value="1"/>
</dbReference>
<protein>
    <recommendedName>
        <fullName evidence="3">exo-alpha-sialidase</fullName>
        <ecNumber evidence="3">3.2.1.18</ecNumber>
    </recommendedName>
</protein>
<evidence type="ECO:0000313" key="8">
    <source>
        <dbReference type="Proteomes" id="UP000314986"/>
    </source>
</evidence>
<comment type="similarity">
    <text evidence="2">Belongs to the glycosyl hydrolase 33 family.</text>
</comment>
<dbReference type="InterPro" id="IPR011040">
    <property type="entry name" value="Sialidase"/>
</dbReference>
<keyword evidence="4" id="KW-0443">Lipid metabolism</keyword>
<dbReference type="KEGG" id="cmk:103182142"/>
<dbReference type="GO" id="GO:0016020">
    <property type="term" value="C:membrane"/>
    <property type="evidence" value="ECO:0007669"/>
    <property type="project" value="TreeGrafter"/>
</dbReference>
<evidence type="ECO:0000256" key="3">
    <source>
        <dbReference type="ARBA" id="ARBA00012733"/>
    </source>
</evidence>
<dbReference type="PANTHER" id="PTHR10628:SF30">
    <property type="entry name" value="EXO-ALPHA-SIALIDASE"/>
    <property type="match status" value="1"/>
</dbReference>
<dbReference type="GeneID" id="103182142"/>
<reference evidence="8" key="1">
    <citation type="journal article" date="2006" name="Science">
        <title>Ancient noncoding elements conserved in the human genome.</title>
        <authorList>
            <person name="Venkatesh B."/>
            <person name="Kirkness E.F."/>
            <person name="Loh Y.H."/>
            <person name="Halpern A.L."/>
            <person name="Lee A.P."/>
            <person name="Johnson J."/>
            <person name="Dandona N."/>
            <person name="Viswanathan L.D."/>
            <person name="Tay A."/>
            <person name="Venter J.C."/>
            <person name="Strausberg R.L."/>
            <person name="Brenner S."/>
        </authorList>
    </citation>
    <scope>NUCLEOTIDE SEQUENCE [LARGE SCALE GENOMIC DNA]</scope>
</reference>
<dbReference type="Ensembl" id="ENSCMIT00000016576.1">
    <property type="protein sequence ID" value="ENSCMIP00000016247.1"/>
    <property type="gene ID" value="ENSCMIG00000007860.1"/>
</dbReference>